<evidence type="ECO:0000313" key="1">
    <source>
        <dbReference type="EMBL" id="KAI0058658.1"/>
    </source>
</evidence>
<evidence type="ECO:0000313" key="2">
    <source>
        <dbReference type="Proteomes" id="UP000814140"/>
    </source>
</evidence>
<proteinExistence type="predicted"/>
<reference evidence="1" key="1">
    <citation type="submission" date="2021-03" db="EMBL/GenBank/DDBJ databases">
        <authorList>
            <consortium name="DOE Joint Genome Institute"/>
            <person name="Ahrendt S."/>
            <person name="Looney B.P."/>
            <person name="Miyauchi S."/>
            <person name="Morin E."/>
            <person name="Drula E."/>
            <person name="Courty P.E."/>
            <person name="Chicoki N."/>
            <person name="Fauchery L."/>
            <person name="Kohler A."/>
            <person name="Kuo A."/>
            <person name="Labutti K."/>
            <person name="Pangilinan J."/>
            <person name="Lipzen A."/>
            <person name="Riley R."/>
            <person name="Andreopoulos W."/>
            <person name="He G."/>
            <person name="Johnson J."/>
            <person name="Barry K.W."/>
            <person name="Grigoriev I.V."/>
            <person name="Nagy L."/>
            <person name="Hibbett D."/>
            <person name="Henrissat B."/>
            <person name="Matheny P.B."/>
            <person name="Labbe J."/>
            <person name="Martin F."/>
        </authorList>
    </citation>
    <scope>NUCLEOTIDE SEQUENCE</scope>
    <source>
        <strain evidence="1">HHB10654</strain>
    </source>
</reference>
<dbReference type="Proteomes" id="UP000814140">
    <property type="component" value="Unassembled WGS sequence"/>
</dbReference>
<accession>A0ACB8SS32</accession>
<protein>
    <submittedName>
        <fullName evidence="1">Uncharacterized protein</fullName>
    </submittedName>
</protein>
<comment type="caution">
    <text evidence="1">The sequence shown here is derived from an EMBL/GenBank/DDBJ whole genome shotgun (WGS) entry which is preliminary data.</text>
</comment>
<reference evidence="1" key="2">
    <citation type="journal article" date="2022" name="New Phytol.">
        <title>Evolutionary transition to the ectomycorrhizal habit in the genomes of a hyperdiverse lineage of mushroom-forming fungi.</title>
        <authorList>
            <person name="Looney B."/>
            <person name="Miyauchi S."/>
            <person name="Morin E."/>
            <person name="Drula E."/>
            <person name="Courty P.E."/>
            <person name="Kohler A."/>
            <person name="Kuo A."/>
            <person name="LaButti K."/>
            <person name="Pangilinan J."/>
            <person name="Lipzen A."/>
            <person name="Riley R."/>
            <person name="Andreopoulos W."/>
            <person name="He G."/>
            <person name="Johnson J."/>
            <person name="Nolan M."/>
            <person name="Tritt A."/>
            <person name="Barry K.W."/>
            <person name="Grigoriev I.V."/>
            <person name="Nagy L.G."/>
            <person name="Hibbett D."/>
            <person name="Henrissat B."/>
            <person name="Matheny P.B."/>
            <person name="Labbe J."/>
            <person name="Martin F.M."/>
        </authorList>
    </citation>
    <scope>NUCLEOTIDE SEQUENCE</scope>
    <source>
        <strain evidence="1">HHB10654</strain>
    </source>
</reference>
<sequence length="901" mass="101644">MSSFQCAHCRKILNTVKGLRSHISQTPHCRRSLEELLSSQPVAQQVEQEYAPSRSASAASDGRSATGELGQPADIPVSDSGLPTSEGPGQTPPPSPTQSPPAKRPRTTVEDVGPDDEVPPVLDSQGSRFVEDFPGVAGTTFGTAETVFERQKRLRQESGEGKWAPFDDEGEWQLAEWMIRTLGQSPVSVKREMDLSFHNNRSFLKKIDALPRGPKWECETLVVEGDLLDENGKPKTEEVELWKRDPVECIQELIGNPAFRDDMHFAPQKIFDDLQGERRRFEEMWTADWWWGTQEDLPDGATIAPVILATDKTRLSVFSGDKSAWPVYLSLIVAGLRGVTMVCADGGIRLVFPILAAYIADFPEQCLVACCKENRCPRCLVGAKERGDMDPIHSALRNPQETLVALAQESRADLPHCNIFNCFTPDLLHQLHKGVFKDHLVSWSTEAADGGKDELDRRFQTMSRHPSLRQFKKGISLISQWTGTEYKNMEKVFAGVVCGVVEPRVLRVVRAVLDFIYYAHYESHTEDSLRKLDRAWREFHICKDVFIELGIREAFNIPKIHSMAHYVPSIRSLGTNGGYNTEGSERLHIDYAKDAYQATNKKNYTEQMTVWLRRRDAMHTFASYIAWSLSRTIRELDEHSDDGNSDEDSQQKEGGDAMGKSAKRPTHADLRVSRVLPKHPSFPHLSVDTIVSDFGAPDFLKQLNTLLRGSSAPAHIVALPTDRFNAYRRLNIHLPLPREVSLAPQRLQDVVRAAPAVARSGRKKAGRRHAFTPCQVRILFDLPDHLREGDLRNANKTFAYVEWFTKMATPGKDIRMFKVSPSTRQHRRRASIIPVDQILQSCHLFPAFPRSLKHSTWTADSVYEDATSFYVNPFLRHLDFVQFEDGLALEDLDNPEESDDG</sequence>
<keyword evidence="2" id="KW-1185">Reference proteome</keyword>
<dbReference type="EMBL" id="MU277233">
    <property type="protein sequence ID" value="KAI0058658.1"/>
    <property type="molecule type" value="Genomic_DNA"/>
</dbReference>
<name>A0ACB8SS32_9AGAM</name>
<gene>
    <name evidence="1" type="ORF">BV25DRAFT_1871945</name>
</gene>
<organism evidence="1 2">
    <name type="scientific">Artomyces pyxidatus</name>
    <dbReference type="NCBI Taxonomy" id="48021"/>
    <lineage>
        <taxon>Eukaryota</taxon>
        <taxon>Fungi</taxon>
        <taxon>Dikarya</taxon>
        <taxon>Basidiomycota</taxon>
        <taxon>Agaricomycotina</taxon>
        <taxon>Agaricomycetes</taxon>
        <taxon>Russulales</taxon>
        <taxon>Auriscalpiaceae</taxon>
        <taxon>Artomyces</taxon>
    </lineage>
</organism>